<dbReference type="InterPro" id="IPR046470">
    <property type="entry name" value="SAM_HAT_C"/>
</dbReference>
<dbReference type="GO" id="GO:0004721">
    <property type="term" value="F:phosphoprotein phosphatase activity"/>
    <property type="evidence" value="ECO:0007669"/>
    <property type="project" value="InterPro"/>
</dbReference>
<dbReference type="InterPro" id="IPR026893">
    <property type="entry name" value="Tyr/Ser_Pase_IphP-type"/>
</dbReference>
<organism evidence="2 3">
    <name type="scientific">Catonella morbi ATCC 51271</name>
    <dbReference type="NCBI Taxonomy" id="592026"/>
    <lineage>
        <taxon>Bacteria</taxon>
        <taxon>Bacillati</taxon>
        <taxon>Bacillota</taxon>
        <taxon>Clostridia</taxon>
        <taxon>Lachnospirales</taxon>
        <taxon>Lachnospiraceae</taxon>
        <taxon>Catonella</taxon>
    </lineage>
</organism>
<dbReference type="Gene3D" id="3.90.190.10">
    <property type="entry name" value="Protein tyrosine phosphatase superfamily"/>
    <property type="match status" value="2"/>
</dbReference>
<keyword evidence="3" id="KW-1185">Reference proteome</keyword>
<dbReference type="SUPFAM" id="SSF101852">
    <property type="entry name" value="Bacterial fluorinating enzyme, C-terminal domain"/>
    <property type="match status" value="2"/>
</dbReference>
<name>V2Z426_9FIRM</name>
<proteinExistence type="predicted"/>
<dbReference type="InterPro" id="IPR002747">
    <property type="entry name" value="SAM_OH_AdoTrfase"/>
</dbReference>
<protein>
    <recommendedName>
        <fullName evidence="1">S-adenosyl-l-methionine hydroxide adenosyltransferase C-terminal domain-containing protein</fullName>
    </recommendedName>
</protein>
<dbReference type="EMBL" id="ACIL03000021">
    <property type="protein sequence ID" value="ESL01665.1"/>
    <property type="molecule type" value="Genomic_DNA"/>
</dbReference>
<gene>
    <name evidence="2" type="ORF">GCWU0000282_003226</name>
</gene>
<dbReference type="SUPFAM" id="SSF52799">
    <property type="entry name" value="(Phosphotyrosine protein) phosphatases II"/>
    <property type="match status" value="2"/>
</dbReference>
<dbReference type="eggNOG" id="COG1912">
    <property type="taxonomic scope" value="Bacteria"/>
</dbReference>
<evidence type="ECO:0000313" key="3">
    <source>
        <dbReference type="Proteomes" id="UP000018227"/>
    </source>
</evidence>
<dbReference type="AlphaFoldDB" id="V2Z426"/>
<evidence type="ECO:0000313" key="2">
    <source>
        <dbReference type="EMBL" id="ESL01665.1"/>
    </source>
</evidence>
<dbReference type="PANTHER" id="PTHR35092:SF1">
    <property type="entry name" value="CHLORINASE MJ1651"/>
    <property type="match status" value="1"/>
</dbReference>
<feature type="domain" description="S-adenosyl-l-methionine hydroxide adenosyltransferase C-terminal" evidence="1">
    <location>
        <begin position="25"/>
        <end position="108"/>
    </location>
</feature>
<comment type="caution">
    <text evidence="2">The sequence shown here is derived from an EMBL/GenBank/DDBJ whole genome shotgun (WGS) entry which is preliminary data.</text>
</comment>
<dbReference type="InterPro" id="IPR029021">
    <property type="entry name" value="Prot-tyrosine_phosphatase-like"/>
</dbReference>
<dbReference type="Pfam" id="PF20257">
    <property type="entry name" value="SAM_HAT_C"/>
    <property type="match status" value="1"/>
</dbReference>
<dbReference type="PANTHER" id="PTHR35092">
    <property type="entry name" value="CHLORINASE MJ1651"/>
    <property type="match status" value="1"/>
</dbReference>
<reference evidence="2 3" key="1">
    <citation type="submission" date="2013-06" db="EMBL/GenBank/DDBJ databases">
        <authorList>
            <person name="Weinstock G."/>
            <person name="Sodergren E."/>
            <person name="Clifton S."/>
            <person name="Fulton L."/>
            <person name="Fulton B."/>
            <person name="Courtney L."/>
            <person name="Fronick C."/>
            <person name="Harrison M."/>
            <person name="Strong C."/>
            <person name="Farmer C."/>
            <person name="Delahaunty K."/>
            <person name="Markovic C."/>
            <person name="Hall O."/>
            <person name="Minx P."/>
            <person name="Tomlinson C."/>
            <person name="Mitreva M."/>
            <person name="Nelson J."/>
            <person name="Hou S."/>
            <person name="Wollam A."/>
            <person name="Pepin K.H."/>
            <person name="Johnson M."/>
            <person name="Bhonagiri V."/>
            <person name="Nash W.E."/>
            <person name="Warren W."/>
            <person name="Chinwalla A."/>
            <person name="Mardis E.R."/>
            <person name="Wilson R.K."/>
        </authorList>
    </citation>
    <scope>NUCLEOTIDE SEQUENCE [LARGE SCALE GENOMIC DNA]</scope>
    <source>
        <strain evidence="2 3">ATCC 51271</strain>
    </source>
</reference>
<sequence length="717" mass="78938">MLVFGLMPNNYAKAATEVTGIITEVQKYGNVVMDIKPKALLDAGFEAGDLLNVQIGDTTLTMPFCTSYSDVDTGSLLVRNDEKNDLLIVAINLGNFSTKYNAKVGDSIKFSLKEAKAYLSEYLLRQLKRTNERSDYASDSIFANFRSVVTTGIKPGVLYRGSSPINNEIGRAAYSNALAEAVGVKTVLNLADNAENIKKYVAAEDFNSAYYKKLVDNKSVKLLNMNVDIAGKDFSKKLAKGLKFMAGKKAPYMVHCTEGKDRAGFVSAVLEALMGAEMDEIVADYMITYENYYKVVKDSEQYDKIAESNIVNAMTEVVFGMPKGSDISQVDIQAATEKYLRKIGVSKKTIAQLKKNLAGKPAYKKPYINGKVTEIEKYGHAVTNITIDKFNKKGFKLADNLAVVFDNGYVLEAPYLDNYLVNNGMPLVRAYKGHTNIAICINYGKLNEIAGIDVGDKFTVFMSKKQGYADAYSVRKLERTNNRADYASDDVFANFREIKLGKIAAGTLYRSSSPVNNEIGRAAYADKLLAAAKVATVVNLADSKEKVEGFMAKEDFKSPYYADLFKNGKVITLNLGLAFTSNEFKAGIAKGVQFMADNAAPYHFHCLEGKDRAGYMAVFLESLMGATKEEIIDDYMKSYENYYKVTKNSKQYEYIKNDVITMMESIAGGKDLSVEKLTKGAEDILLANGVKAETITLLKEKLSGNKTALANSVKIAA</sequence>
<dbReference type="Pfam" id="PF13350">
    <property type="entry name" value="Y_phosphatase3"/>
    <property type="match status" value="2"/>
</dbReference>
<dbReference type="HOGENOM" id="CLU_371253_0_0_9"/>
<accession>V2Z426</accession>
<dbReference type="Gene3D" id="2.40.30.90">
    <property type="entry name" value="Bacterial fluorinating enzyme like"/>
    <property type="match status" value="2"/>
</dbReference>
<evidence type="ECO:0000259" key="1">
    <source>
        <dbReference type="Pfam" id="PF20257"/>
    </source>
</evidence>
<dbReference type="eggNOG" id="COG2365">
    <property type="taxonomic scope" value="Bacteria"/>
</dbReference>
<dbReference type="Proteomes" id="UP000018227">
    <property type="component" value="Unassembled WGS sequence"/>
</dbReference>
<dbReference type="InterPro" id="IPR023227">
    <property type="entry name" value="SAM_OH_AdoTrfase_C_sf"/>
</dbReference>
<dbReference type="STRING" id="592026.GCWU0000282_003226"/>